<feature type="domain" description="Bacillithiol biosynthesis BshC N-terminal Rossmann-like" evidence="3">
    <location>
        <begin position="1"/>
        <end position="380"/>
    </location>
</feature>
<dbReference type="Proteomes" id="UP000284219">
    <property type="component" value="Unassembled WGS sequence"/>
</dbReference>
<dbReference type="InterPro" id="IPR055398">
    <property type="entry name" value="Rossmann-like_BshC"/>
</dbReference>
<dbReference type="EMBL" id="MCHY01000008">
    <property type="protein sequence ID" value="RKD24089.1"/>
    <property type="molecule type" value="Genomic_DNA"/>
</dbReference>
<evidence type="ECO:0000259" key="3">
    <source>
        <dbReference type="Pfam" id="PF10079"/>
    </source>
</evidence>
<gene>
    <name evidence="2" type="primary">bshC</name>
    <name evidence="5" type="ORF">BEP19_06685</name>
</gene>
<name>A0A419SJH6_9BACL</name>
<protein>
    <recommendedName>
        <fullName evidence="2">Putative cysteine ligase BshC</fullName>
        <ecNumber evidence="2">6.-.-.-</ecNumber>
    </recommendedName>
</protein>
<proteinExistence type="inferred from homology"/>
<keyword evidence="6" id="KW-1185">Reference proteome</keyword>
<sequence>MRVEEKNLRGSNLLADHYLYQYHKLQHFFSFHPFLHSSTEARLQWLKERPISHRKALVEGLLRYNKQMGNHSQAIHNIEALLDEETYVVVGGQQAGILTGPLYVIHKAITLIQLAEQLQEQTGKKIVPIFWIASEDHDWDEVDHTYIYHWERELKQVKLPRPQQRNVSISEIEIDSAVFIQFIDELFAGLPDSIYQQDLRCKLTELAAASTKLSDFFARVIGWLFGKFGLILLDSADGFVRELEKPVFSKLITDNMNPSLLETKHQLISSGYHSQLEIQENSAHFFLHIDGERRLIVREDEHSLRVKDGQLTFSVEELLTMLEQEPTKFSSNVVSRPVMQETILPVLAFVGGPGEIAYWAQLKSIFTSFGLQMPIVTPRMGFTLIDRSIEKYMAGFQLSYSDVAGRWNEARQAWLNEQVNLDLPLEFNQLSEDVRRVIEVFLQRMMAVAPGIKNVGDSALEKMMSSIRFMEKRAVAAIEQREQASLKQWEETRLALMPLDKPQERVYNVFGYLNRYGPEWLTELIRHPYTIDGSHKLIYI</sequence>
<organism evidence="5 6">
    <name type="scientific">Ammoniphilus oxalaticus</name>
    <dbReference type="NCBI Taxonomy" id="66863"/>
    <lineage>
        <taxon>Bacteria</taxon>
        <taxon>Bacillati</taxon>
        <taxon>Bacillota</taxon>
        <taxon>Bacilli</taxon>
        <taxon>Bacillales</taxon>
        <taxon>Paenibacillaceae</taxon>
        <taxon>Aneurinibacillus group</taxon>
        <taxon>Ammoniphilus</taxon>
    </lineage>
</organism>
<dbReference type="EC" id="6.-.-.-" evidence="2"/>
<dbReference type="NCBIfam" id="TIGR03998">
    <property type="entry name" value="thiol_BshC"/>
    <property type="match status" value="1"/>
</dbReference>
<dbReference type="AlphaFoldDB" id="A0A419SJH6"/>
<evidence type="ECO:0000256" key="1">
    <source>
        <dbReference type="ARBA" id="ARBA00022598"/>
    </source>
</evidence>
<dbReference type="RefSeq" id="WP_120189348.1">
    <property type="nucleotide sequence ID" value="NZ_MCHY01000008.1"/>
</dbReference>
<dbReference type="InterPro" id="IPR011199">
    <property type="entry name" value="Bacillithiol_biosynth_BshC"/>
</dbReference>
<dbReference type="GO" id="GO:0016874">
    <property type="term" value="F:ligase activity"/>
    <property type="evidence" value="ECO:0007669"/>
    <property type="project" value="UniProtKB-UniRule"/>
</dbReference>
<evidence type="ECO:0000259" key="4">
    <source>
        <dbReference type="Pfam" id="PF24850"/>
    </source>
</evidence>
<keyword evidence="1 2" id="KW-0436">Ligase</keyword>
<feature type="domain" description="Bacillithiol biosynthesis BshC C-terminal coiled-coil" evidence="4">
    <location>
        <begin position="382"/>
        <end position="540"/>
    </location>
</feature>
<evidence type="ECO:0000256" key="2">
    <source>
        <dbReference type="HAMAP-Rule" id="MF_01867"/>
    </source>
</evidence>
<dbReference type="Pfam" id="PF10079">
    <property type="entry name" value="Rossmann-like_BshC"/>
    <property type="match status" value="1"/>
</dbReference>
<dbReference type="PIRSF" id="PIRSF012535">
    <property type="entry name" value="UCP012535"/>
    <property type="match status" value="1"/>
</dbReference>
<evidence type="ECO:0000313" key="5">
    <source>
        <dbReference type="EMBL" id="RKD24089.1"/>
    </source>
</evidence>
<dbReference type="OrthoDB" id="9765151at2"/>
<evidence type="ECO:0000313" key="6">
    <source>
        <dbReference type="Proteomes" id="UP000284219"/>
    </source>
</evidence>
<reference evidence="5 6" key="1">
    <citation type="submission" date="2016-08" db="EMBL/GenBank/DDBJ databases">
        <title>Novel Firmicute Genomes.</title>
        <authorList>
            <person name="Poppleton D.I."/>
            <person name="Gribaldo S."/>
        </authorList>
    </citation>
    <scope>NUCLEOTIDE SEQUENCE [LARGE SCALE GENOMIC DNA]</scope>
    <source>
        <strain evidence="5 6">RAOx-1</strain>
    </source>
</reference>
<dbReference type="HAMAP" id="MF_01867">
    <property type="entry name" value="BshC"/>
    <property type="match status" value="1"/>
</dbReference>
<comment type="similarity">
    <text evidence="2">Belongs to the BshC family.</text>
</comment>
<dbReference type="Pfam" id="PF24850">
    <property type="entry name" value="CC_BshC"/>
    <property type="match status" value="1"/>
</dbReference>
<comment type="caution">
    <text evidence="5">The sequence shown here is derived from an EMBL/GenBank/DDBJ whole genome shotgun (WGS) entry which is preliminary data.</text>
</comment>
<comment type="function">
    <text evidence="2">Involved in bacillithiol (BSH) biosynthesis. May catalyze the last step of the pathway, the addition of cysteine to glucosamine malate (GlcN-Mal) to generate BSH.</text>
</comment>
<accession>A0A419SJH6</accession>
<dbReference type="InterPro" id="IPR055399">
    <property type="entry name" value="CC_BshC"/>
</dbReference>